<dbReference type="OrthoDB" id="2851338at2759"/>
<dbReference type="AlphaFoldDB" id="A0A9P3L8A3"/>
<accession>A0A9P3L8A3</accession>
<organism evidence="1 2">
    <name type="scientific">Phanerochaete sordida</name>
    <dbReference type="NCBI Taxonomy" id="48140"/>
    <lineage>
        <taxon>Eukaryota</taxon>
        <taxon>Fungi</taxon>
        <taxon>Dikarya</taxon>
        <taxon>Basidiomycota</taxon>
        <taxon>Agaricomycotina</taxon>
        <taxon>Agaricomycetes</taxon>
        <taxon>Polyporales</taxon>
        <taxon>Phanerochaetaceae</taxon>
        <taxon>Phanerochaete</taxon>
    </lineage>
</organism>
<evidence type="ECO:0000313" key="2">
    <source>
        <dbReference type="Proteomes" id="UP000703269"/>
    </source>
</evidence>
<sequence>MAPPAYLLVFSDPGTGVSQEEFTDWYDNEHVPLRVAVPAFLNWTRWKAADGQKPAWAASYDLTSYDDTLKPPYARLAETRSEREKRILGAIEILDRRTYELLEGTLAPSPRYDPKTPPRFATFVSIDVKEEGEDNFNRWYNEEHIPMVASVPGWLRSRRFVLKDAGYAGVRREEQQPQPKYLAVHEWESLEAVMDPKVREPWETAWKAEVDKTVLRREIRAFEYYKHWEK</sequence>
<dbReference type="InterPro" id="IPR011008">
    <property type="entry name" value="Dimeric_a/b-barrel"/>
</dbReference>
<protein>
    <recommendedName>
        <fullName evidence="3">EthD domain-containing protein</fullName>
    </recommendedName>
</protein>
<evidence type="ECO:0000313" key="1">
    <source>
        <dbReference type="EMBL" id="GJE85886.1"/>
    </source>
</evidence>
<dbReference type="SUPFAM" id="SSF54909">
    <property type="entry name" value="Dimeric alpha+beta barrel"/>
    <property type="match status" value="2"/>
</dbReference>
<keyword evidence="2" id="KW-1185">Reference proteome</keyword>
<dbReference type="Gene3D" id="3.30.70.100">
    <property type="match status" value="1"/>
</dbReference>
<name>A0A9P3L8A3_9APHY</name>
<dbReference type="EMBL" id="BPQB01000003">
    <property type="protein sequence ID" value="GJE85886.1"/>
    <property type="molecule type" value="Genomic_DNA"/>
</dbReference>
<proteinExistence type="predicted"/>
<comment type="caution">
    <text evidence="1">The sequence shown here is derived from an EMBL/GenBank/DDBJ whole genome shotgun (WGS) entry which is preliminary data.</text>
</comment>
<evidence type="ECO:0008006" key="3">
    <source>
        <dbReference type="Google" id="ProtNLM"/>
    </source>
</evidence>
<dbReference type="Proteomes" id="UP000703269">
    <property type="component" value="Unassembled WGS sequence"/>
</dbReference>
<reference evidence="1 2" key="1">
    <citation type="submission" date="2021-08" db="EMBL/GenBank/DDBJ databases">
        <title>Draft Genome Sequence of Phanerochaete sordida strain YK-624.</title>
        <authorList>
            <person name="Mori T."/>
            <person name="Dohra H."/>
            <person name="Suzuki T."/>
            <person name="Kawagishi H."/>
            <person name="Hirai H."/>
        </authorList>
    </citation>
    <scope>NUCLEOTIDE SEQUENCE [LARGE SCALE GENOMIC DNA]</scope>
    <source>
        <strain evidence="1 2">YK-624</strain>
    </source>
</reference>
<gene>
    <name evidence="1" type="ORF">PsYK624_019650</name>
</gene>